<evidence type="ECO:0000256" key="5">
    <source>
        <dbReference type="ARBA" id="ARBA00023242"/>
    </source>
</evidence>
<feature type="region of interest" description="Disordered" evidence="8">
    <location>
        <begin position="24"/>
        <end position="61"/>
    </location>
</feature>
<name>Q4JLV2_HELER</name>
<dbReference type="PROSITE" id="PS50071">
    <property type="entry name" value="HOMEOBOX_2"/>
    <property type="match status" value="1"/>
</dbReference>
<feature type="compositionally biased region" description="Polar residues" evidence="8">
    <location>
        <begin position="235"/>
        <end position="244"/>
    </location>
</feature>
<dbReference type="Gene3D" id="1.10.10.60">
    <property type="entry name" value="Homeodomain-like"/>
    <property type="match status" value="1"/>
</dbReference>
<reference evidence="10" key="1">
    <citation type="journal article" date="2005" name="Evol. Dev.">
        <title>Dissociation of expression patterns of homeodomain transcription factors in the evolution of developmental mode in the sea urchins Heliocidaris tuberculata and H. erythrogramma.</title>
        <authorList>
            <person name="Wilson K.A."/>
            <person name="Andrews M.E."/>
            <person name="Raff R.A."/>
        </authorList>
    </citation>
    <scope>NUCLEOTIDE SEQUENCE</scope>
</reference>
<gene>
    <name evidence="10" type="primary">Gsc</name>
</gene>
<comment type="similarity">
    <text evidence="2">Belongs to the paired homeobox family. Bicoid subfamily.</text>
</comment>
<dbReference type="CDD" id="cd00086">
    <property type="entry name" value="homeodomain"/>
    <property type="match status" value="1"/>
</dbReference>
<accession>Q4JLV2</accession>
<dbReference type="SMART" id="SM00389">
    <property type="entry name" value="HOX"/>
    <property type="match status" value="1"/>
</dbReference>
<dbReference type="AlphaFoldDB" id="Q4JLV2"/>
<evidence type="ECO:0000256" key="8">
    <source>
        <dbReference type="SAM" id="MobiDB-lite"/>
    </source>
</evidence>
<evidence type="ECO:0000256" key="1">
    <source>
        <dbReference type="ARBA" id="ARBA00004123"/>
    </source>
</evidence>
<dbReference type="PANTHER" id="PTHR24329:SF516">
    <property type="entry name" value="HOMEOBOX PROTEIN GOOSECOID"/>
    <property type="match status" value="1"/>
</dbReference>
<evidence type="ECO:0000313" key="10">
    <source>
        <dbReference type="EMBL" id="AAY86175.1"/>
    </source>
</evidence>
<feature type="DNA-binding region" description="Homeobox" evidence="6">
    <location>
        <begin position="151"/>
        <end position="210"/>
    </location>
</feature>
<feature type="compositionally biased region" description="Acidic residues" evidence="8">
    <location>
        <begin position="285"/>
        <end position="296"/>
    </location>
</feature>
<feature type="region of interest" description="Disordered" evidence="8">
    <location>
        <begin position="208"/>
        <end position="321"/>
    </location>
</feature>
<keyword evidence="5 6" id="KW-0539">Nucleus</keyword>
<keyword evidence="3 6" id="KW-0238">DNA-binding</keyword>
<dbReference type="InterPro" id="IPR017970">
    <property type="entry name" value="Homeobox_CS"/>
</dbReference>
<feature type="compositionally biased region" description="Basic and acidic residues" evidence="8">
    <location>
        <begin position="211"/>
        <end position="234"/>
    </location>
</feature>
<proteinExistence type="evidence at transcript level"/>
<dbReference type="InterPro" id="IPR050649">
    <property type="entry name" value="Paired_Homeobox_TFs"/>
</dbReference>
<evidence type="ECO:0000256" key="2">
    <source>
        <dbReference type="ARBA" id="ARBA00006503"/>
    </source>
</evidence>
<dbReference type="InterPro" id="IPR001356">
    <property type="entry name" value="HD"/>
</dbReference>
<dbReference type="SUPFAM" id="SSF46689">
    <property type="entry name" value="Homeodomain-like"/>
    <property type="match status" value="1"/>
</dbReference>
<dbReference type="PROSITE" id="PS00027">
    <property type="entry name" value="HOMEOBOX_1"/>
    <property type="match status" value="1"/>
</dbReference>
<evidence type="ECO:0000256" key="6">
    <source>
        <dbReference type="PROSITE-ProRule" id="PRU00108"/>
    </source>
</evidence>
<feature type="compositionally biased region" description="Low complexity" evidence="8">
    <location>
        <begin position="297"/>
        <end position="321"/>
    </location>
</feature>
<dbReference type="GO" id="GO:0000977">
    <property type="term" value="F:RNA polymerase II transcription regulatory region sequence-specific DNA binding"/>
    <property type="evidence" value="ECO:0007669"/>
    <property type="project" value="TreeGrafter"/>
</dbReference>
<dbReference type="EMBL" id="DQ073386">
    <property type="protein sequence ID" value="AAY86175.1"/>
    <property type="molecule type" value="mRNA"/>
</dbReference>
<dbReference type="Pfam" id="PF00046">
    <property type="entry name" value="Homeodomain"/>
    <property type="match status" value="1"/>
</dbReference>
<dbReference type="PANTHER" id="PTHR24329">
    <property type="entry name" value="HOMEOBOX PROTEIN ARISTALESS"/>
    <property type="match status" value="1"/>
</dbReference>
<dbReference type="FunFam" id="1.10.10.60:FF:000223">
    <property type="entry name" value="Goosecoid homeobox 2"/>
    <property type="match status" value="1"/>
</dbReference>
<feature type="domain" description="Homeobox" evidence="9">
    <location>
        <begin position="149"/>
        <end position="209"/>
    </location>
</feature>
<sequence>MDYYLPDVAPSRLSMNAASILAGSLPRSAHSPSSPPSSSSSSASSPPVTPTSSSSSPKLPFSSSHISPAMAAYYNPYTGCPMTGMTTPSFTIDNILAPRPYPAMPPRHAPYLPLPPHPHFPLLHPEYHLAAYHAYSAYPHMDLLARNQKRKRRHRTIFTEEQLEQLEATFEKTHYPDVMLREELAIKVDLKEERVEVWFKNRRAKWRKQKREQQEAAKRASEACKTEHEAKTDKPPSTITTTALESPYPAPLNESSRLTTGRYDGGAADRRGSVNFFMRQTSDYSADDESDSEALDMDSPSGSARSSPLSLCRSPSRSPRH</sequence>
<evidence type="ECO:0000259" key="9">
    <source>
        <dbReference type="PROSITE" id="PS50071"/>
    </source>
</evidence>
<dbReference type="GO" id="GO:0000981">
    <property type="term" value="F:DNA-binding transcription factor activity, RNA polymerase II-specific"/>
    <property type="evidence" value="ECO:0007669"/>
    <property type="project" value="InterPro"/>
</dbReference>
<evidence type="ECO:0000256" key="7">
    <source>
        <dbReference type="RuleBase" id="RU000682"/>
    </source>
</evidence>
<dbReference type="GO" id="GO:0005634">
    <property type="term" value="C:nucleus"/>
    <property type="evidence" value="ECO:0007669"/>
    <property type="project" value="UniProtKB-SubCell"/>
</dbReference>
<comment type="subcellular location">
    <subcellularLocation>
        <location evidence="1 6 7">Nucleus</location>
    </subcellularLocation>
</comment>
<protein>
    <submittedName>
        <fullName evidence="10">Goosecoid</fullName>
    </submittedName>
</protein>
<evidence type="ECO:0000256" key="3">
    <source>
        <dbReference type="ARBA" id="ARBA00023125"/>
    </source>
</evidence>
<keyword evidence="4 6" id="KW-0371">Homeobox</keyword>
<evidence type="ECO:0000256" key="4">
    <source>
        <dbReference type="ARBA" id="ARBA00023155"/>
    </source>
</evidence>
<dbReference type="InterPro" id="IPR009057">
    <property type="entry name" value="Homeodomain-like_sf"/>
</dbReference>
<organism evidence="10">
    <name type="scientific">Heliocidaris erythrogramma</name>
    <name type="common">Sea urchin</name>
    <dbReference type="NCBI Taxonomy" id="7634"/>
    <lineage>
        <taxon>Eukaryota</taxon>
        <taxon>Metazoa</taxon>
        <taxon>Echinodermata</taxon>
        <taxon>Eleutherozoa</taxon>
        <taxon>Echinozoa</taxon>
        <taxon>Echinoidea</taxon>
        <taxon>Euechinoidea</taxon>
        <taxon>Echinacea</taxon>
        <taxon>Camarodonta</taxon>
        <taxon>Echinidea</taxon>
        <taxon>Echinometridae</taxon>
        <taxon>Heliocidaris</taxon>
    </lineage>
</organism>